<evidence type="ECO:0008006" key="4">
    <source>
        <dbReference type="Google" id="ProtNLM"/>
    </source>
</evidence>
<keyword evidence="3" id="KW-1185">Reference proteome</keyword>
<dbReference type="EMBL" id="CAACVG010006768">
    <property type="protein sequence ID" value="VEN41562.1"/>
    <property type="molecule type" value="Genomic_DNA"/>
</dbReference>
<organism evidence="2 3">
    <name type="scientific">Callosobruchus maculatus</name>
    <name type="common">Southern cowpea weevil</name>
    <name type="synonym">Pulse bruchid</name>
    <dbReference type="NCBI Taxonomy" id="64391"/>
    <lineage>
        <taxon>Eukaryota</taxon>
        <taxon>Metazoa</taxon>
        <taxon>Ecdysozoa</taxon>
        <taxon>Arthropoda</taxon>
        <taxon>Hexapoda</taxon>
        <taxon>Insecta</taxon>
        <taxon>Pterygota</taxon>
        <taxon>Neoptera</taxon>
        <taxon>Endopterygota</taxon>
        <taxon>Coleoptera</taxon>
        <taxon>Polyphaga</taxon>
        <taxon>Cucujiformia</taxon>
        <taxon>Chrysomeloidea</taxon>
        <taxon>Chrysomelidae</taxon>
        <taxon>Bruchinae</taxon>
        <taxon>Bruchini</taxon>
        <taxon>Callosobruchus</taxon>
    </lineage>
</organism>
<feature type="chain" id="PRO_5024916906" description="Lipocalin/cytosolic fatty-acid binding domain-containing protein" evidence="1">
    <location>
        <begin position="18"/>
        <end position="138"/>
    </location>
</feature>
<evidence type="ECO:0000313" key="3">
    <source>
        <dbReference type="Proteomes" id="UP000410492"/>
    </source>
</evidence>
<reference evidence="2 3" key="1">
    <citation type="submission" date="2019-01" db="EMBL/GenBank/DDBJ databases">
        <authorList>
            <person name="Sayadi A."/>
        </authorList>
    </citation>
    <scope>NUCLEOTIDE SEQUENCE [LARGE SCALE GENOMIC DNA]</scope>
</reference>
<keyword evidence="1" id="KW-0732">Signal</keyword>
<dbReference type="SUPFAM" id="SSF50814">
    <property type="entry name" value="Lipocalins"/>
    <property type="match status" value="1"/>
</dbReference>
<feature type="signal peptide" evidence="1">
    <location>
        <begin position="1"/>
        <end position="17"/>
    </location>
</feature>
<dbReference type="Proteomes" id="UP000410492">
    <property type="component" value="Unassembled WGS sequence"/>
</dbReference>
<protein>
    <recommendedName>
        <fullName evidence="4">Lipocalin/cytosolic fatty-acid binding domain-containing protein</fullName>
    </recommendedName>
</protein>
<sequence length="138" mass="15544">MLPVFFLILPIALGASASSCPSSLKGVEVDRKSIEGRWWVQVQYGIPPVTNHRCYNVQLSLNSDNKLDNLQSWKVGSKTIRESTPEIAPPSDSSYGDVYFQLTDGVEAAWFVQVDYNEYYAMYGCKNGEERKLTLIIK</sequence>
<accession>A0A653C1H9</accession>
<name>A0A653C1H9_CALMS</name>
<dbReference type="AlphaFoldDB" id="A0A653C1H9"/>
<gene>
    <name evidence="2" type="ORF">CALMAC_LOCUS5338</name>
</gene>
<proteinExistence type="predicted"/>
<dbReference type="InterPro" id="IPR012674">
    <property type="entry name" value="Calycin"/>
</dbReference>
<evidence type="ECO:0000313" key="2">
    <source>
        <dbReference type="EMBL" id="VEN41562.1"/>
    </source>
</evidence>
<evidence type="ECO:0000256" key="1">
    <source>
        <dbReference type="SAM" id="SignalP"/>
    </source>
</evidence>
<dbReference type="OrthoDB" id="6770632at2759"/>
<dbReference type="Gene3D" id="2.40.128.20">
    <property type="match status" value="1"/>
</dbReference>